<reference evidence="2" key="1">
    <citation type="journal article" date="2022" name="New Phytol.">
        <title>Evolutionary transition to the ectomycorrhizal habit in the genomes of a hyperdiverse lineage of mushroom-forming fungi.</title>
        <authorList>
            <person name="Looney B."/>
            <person name="Miyauchi S."/>
            <person name="Morin E."/>
            <person name="Drula E."/>
            <person name="Courty P.E."/>
            <person name="Kohler A."/>
            <person name="Kuo A."/>
            <person name="LaButti K."/>
            <person name="Pangilinan J."/>
            <person name="Lipzen A."/>
            <person name="Riley R."/>
            <person name="Andreopoulos W."/>
            <person name="He G."/>
            <person name="Johnson J."/>
            <person name="Nolan M."/>
            <person name="Tritt A."/>
            <person name="Barry K.W."/>
            <person name="Grigoriev I.V."/>
            <person name="Nagy L.G."/>
            <person name="Hibbett D."/>
            <person name="Henrissat B."/>
            <person name="Matheny P.B."/>
            <person name="Labbe J."/>
            <person name="Martin F.M."/>
        </authorList>
    </citation>
    <scope>NUCLEOTIDE SEQUENCE</scope>
    <source>
        <strain evidence="2">BPL690</strain>
    </source>
</reference>
<name>A0AAD4QJN6_9AGAM</name>
<keyword evidence="3" id="KW-1185">Reference proteome</keyword>
<dbReference type="EMBL" id="WTXG01000120">
    <property type="protein sequence ID" value="KAI0292498.1"/>
    <property type="molecule type" value="Genomic_DNA"/>
</dbReference>
<sequence length="141" mass="16162">MQSACYCTTHNSLVSTTHLAIDPTWPYCSISDNVNAWGCKGWTPLHHAVDGRHLEVVQLLLDHGAEPVTPSRRNMRHQSFPILPDTYSDPFDHQYMSWMHIFGVPDRLKAILRAHALYKSTFLDIDKIRRSPDRSDPVHAM</sequence>
<proteinExistence type="predicted"/>
<dbReference type="SMART" id="SM00248">
    <property type="entry name" value="ANK"/>
    <property type="match status" value="1"/>
</dbReference>
<dbReference type="Pfam" id="PF00023">
    <property type="entry name" value="Ank"/>
    <property type="match status" value="1"/>
</dbReference>
<dbReference type="Proteomes" id="UP001203297">
    <property type="component" value="Unassembled WGS sequence"/>
</dbReference>
<dbReference type="Gene3D" id="1.25.40.20">
    <property type="entry name" value="Ankyrin repeat-containing domain"/>
    <property type="match status" value="1"/>
</dbReference>
<comment type="caution">
    <text evidence="2">The sequence shown here is derived from an EMBL/GenBank/DDBJ whole genome shotgun (WGS) entry which is preliminary data.</text>
</comment>
<organism evidence="2 3">
    <name type="scientific">Multifurca ochricompacta</name>
    <dbReference type="NCBI Taxonomy" id="376703"/>
    <lineage>
        <taxon>Eukaryota</taxon>
        <taxon>Fungi</taxon>
        <taxon>Dikarya</taxon>
        <taxon>Basidiomycota</taxon>
        <taxon>Agaricomycotina</taxon>
        <taxon>Agaricomycetes</taxon>
        <taxon>Russulales</taxon>
        <taxon>Russulaceae</taxon>
        <taxon>Multifurca</taxon>
    </lineage>
</organism>
<dbReference type="InterPro" id="IPR036770">
    <property type="entry name" value="Ankyrin_rpt-contain_sf"/>
</dbReference>
<dbReference type="SUPFAM" id="SSF48403">
    <property type="entry name" value="Ankyrin repeat"/>
    <property type="match status" value="1"/>
</dbReference>
<keyword evidence="1" id="KW-0040">ANK repeat</keyword>
<evidence type="ECO:0000256" key="1">
    <source>
        <dbReference type="PROSITE-ProRule" id="PRU00023"/>
    </source>
</evidence>
<dbReference type="AlphaFoldDB" id="A0AAD4QJN6"/>
<dbReference type="InterPro" id="IPR002110">
    <property type="entry name" value="Ankyrin_rpt"/>
</dbReference>
<protein>
    <submittedName>
        <fullName evidence="2">Uncharacterized protein</fullName>
    </submittedName>
</protein>
<evidence type="ECO:0000313" key="2">
    <source>
        <dbReference type="EMBL" id="KAI0292498.1"/>
    </source>
</evidence>
<evidence type="ECO:0000313" key="3">
    <source>
        <dbReference type="Proteomes" id="UP001203297"/>
    </source>
</evidence>
<dbReference type="PROSITE" id="PS50088">
    <property type="entry name" value="ANK_REPEAT"/>
    <property type="match status" value="1"/>
</dbReference>
<gene>
    <name evidence="2" type="ORF">B0F90DRAFT_272005</name>
</gene>
<feature type="repeat" description="ANK" evidence="1">
    <location>
        <begin position="40"/>
        <end position="72"/>
    </location>
</feature>
<accession>A0AAD4QJN6</accession>
<dbReference type="PROSITE" id="PS50297">
    <property type="entry name" value="ANK_REP_REGION"/>
    <property type="match status" value="1"/>
</dbReference>